<proteinExistence type="predicted"/>
<dbReference type="KEGG" id="thei:K1720_03645"/>
<name>A0A9E7MAY0_9EURY</name>
<dbReference type="AlphaFoldDB" id="A0A9E7MAY0"/>
<dbReference type="EMBL" id="CP080572">
    <property type="protein sequence ID" value="USH00556.1"/>
    <property type="molecule type" value="Genomic_DNA"/>
</dbReference>
<organism evidence="1 2">
    <name type="scientific">Thermococcus argininiproducens</name>
    <dbReference type="NCBI Taxonomy" id="2866384"/>
    <lineage>
        <taxon>Archaea</taxon>
        <taxon>Methanobacteriati</taxon>
        <taxon>Methanobacteriota</taxon>
        <taxon>Thermococci</taxon>
        <taxon>Thermococcales</taxon>
        <taxon>Thermococcaceae</taxon>
        <taxon>Thermococcus</taxon>
    </lineage>
</organism>
<reference evidence="1 2" key="1">
    <citation type="submission" date="2021-08" db="EMBL/GenBank/DDBJ databases">
        <title>Thermococcus onnuriiensis IOH2.</title>
        <authorList>
            <person name="Park Y.-J."/>
        </authorList>
    </citation>
    <scope>NUCLEOTIDE SEQUENCE [LARGE SCALE GENOMIC DNA]</scope>
    <source>
        <strain evidence="1 2">IOH2</strain>
    </source>
</reference>
<dbReference type="RefSeq" id="WP_251950017.1">
    <property type="nucleotide sequence ID" value="NZ_CP080572.1"/>
</dbReference>
<gene>
    <name evidence="1" type="ORF">K1720_03645</name>
</gene>
<keyword evidence="2" id="KW-1185">Reference proteome</keyword>
<accession>A0A9E7MAY0</accession>
<dbReference type="GeneID" id="72777408"/>
<evidence type="ECO:0000313" key="2">
    <source>
        <dbReference type="Proteomes" id="UP001056425"/>
    </source>
</evidence>
<sequence length="77" mass="8925">MDFKLNFSQGLYLVFWYIRGSIVLQVCIDTSQHLRRGVPELLEIGRYYSKFNEVKHIERDEGGGKGILSRDMVEGIC</sequence>
<evidence type="ECO:0000313" key="1">
    <source>
        <dbReference type="EMBL" id="USH00556.1"/>
    </source>
</evidence>
<dbReference type="Proteomes" id="UP001056425">
    <property type="component" value="Chromosome"/>
</dbReference>
<protein>
    <submittedName>
        <fullName evidence="1">Uncharacterized protein</fullName>
    </submittedName>
</protein>